<keyword evidence="3" id="KW-1185">Reference proteome</keyword>
<dbReference type="RefSeq" id="WP_043460707.1">
    <property type="nucleotide sequence ID" value="NZ_CP134822.1"/>
</dbReference>
<comment type="caution">
    <text evidence="2">The sequence shown here is derived from an EMBL/GenBank/DDBJ whole genome shotgun (WGS) entry which is preliminary data.</text>
</comment>
<evidence type="ECO:0000256" key="1">
    <source>
        <dbReference type="SAM" id="MobiDB-lite"/>
    </source>
</evidence>
<protein>
    <submittedName>
        <fullName evidence="2">Uncharacterized protein</fullName>
    </submittedName>
</protein>
<reference evidence="2 3" key="1">
    <citation type="journal article" date="2014" name="Genome Announc.">
        <title>Draft Genome Sequence of Streptomyces fradiae ATCC 19609, a Strain Highly Sensitive to Antibiotics.</title>
        <authorList>
            <person name="Bekker O.B."/>
            <person name="Klimina K.M."/>
            <person name="Vatlin A.A."/>
            <person name="Zakharevich N.V."/>
            <person name="Kasianov A.S."/>
            <person name="Danilenko V.N."/>
        </authorList>
    </citation>
    <scope>NUCLEOTIDE SEQUENCE [LARGE SCALE GENOMIC DNA]</scope>
    <source>
        <strain evidence="2 3">ATCC 19609</strain>
    </source>
</reference>
<gene>
    <name evidence="2" type="ORF">SFRA_014655</name>
</gene>
<dbReference type="AlphaFoldDB" id="A0A3R7ISJ4"/>
<accession>A0A3R7ISJ4</accession>
<feature type="region of interest" description="Disordered" evidence="1">
    <location>
        <begin position="1"/>
        <end position="34"/>
    </location>
</feature>
<dbReference type="EMBL" id="JNAD02000006">
    <property type="protein sequence ID" value="RKM95315.1"/>
    <property type="molecule type" value="Genomic_DNA"/>
</dbReference>
<evidence type="ECO:0000313" key="3">
    <source>
        <dbReference type="Proteomes" id="UP000028058"/>
    </source>
</evidence>
<dbReference type="Proteomes" id="UP000028058">
    <property type="component" value="Unassembled WGS sequence"/>
</dbReference>
<proteinExistence type="predicted"/>
<name>A0A3R7ISJ4_9ACTN</name>
<organism evidence="2 3">
    <name type="scientific">Streptomyces xinghaiensis</name>
    <dbReference type="NCBI Taxonomy" id="1038928"/>
    <lineage>
        <taxon>Bacteria</taxon>
        <taxon>Bacillati</taxon>
        <taxon>Actinomycetota</taxon>
        <taxon>Actinomycetes</taxon>
        <taxon>Kitasatosporales</taxon>
        <taxon>Streptomycetaceae</taxon>
        <taxon>Streptomyces</taxon>
    </lineage>
</organism>
<sequence>MQPEPCIRKVFGSRLPPLTDGQLDDQGVARPERQRLLTGRTNTEFGFIIEPNPMNATDLTWFKSSVDVSAPS</sequence>
<evidence type="ECO:0000313" key="2">
    <source>
        <dbReference type="EMBL" id="RKM95315.1"/>
    </source>
</evidence>